<feature type="DNA-binding region" description="H-T-H motif" evidence="4">
    <location>
        <begin position="9"/>
        <end position="28"/>
    </location>
</feature>
<feature type="domain" description="HTH tetR-type" evidence="5">
    <location>
        <begin position="1"/>
        <end position="46"/>
    </location>
</feature>
<name>A0A4D4J214_9PSEU</name>
<evidence type="ECO:0000259" key="5">
    <source>
        <dbReference type="PROSITE" id="PS50977"/>
    </source>
</evidence>
<dbReference type="Pfam" id="PF17932">
    <property type="entry name" value="TetR_C_24"/>
    <property type="match status" value="1"/>
</dbReference>
<gene>
    <name evidence="6" type="ORF">GTS_21540</name>
</gene>
<dbReference type="InterPro" id="IPR001647">
    <property type="entry name" value="HTH_TetR"/>
</dbReference>
<dbReference type="Gene3D" id="1.10.10.60">
    <property type="entry name" value="Homeodomain-like"/>
    <property type="match status" value="1"/>
</dbReference>
<dbReference type="PROSITE" id="PS50977">
    <property type="entry name" value="HTH_TETR_2"/>
    <property type="match status" value="1"/>
</dbReference>
<sequence length="175" mass="19042">MKWGVTGVTLERIAAEAGMSRATIYRRGVSCEQLVDALVTRMRQGFRDAVWPALTAPGTAADRLRAALDGLWQLAEEYLALMANMFTADDEELHREAADGLVVDVFAEPFERLLRDGAADGTLRDLSPTVTATALLSTAGWGYIHLRAHHGWSPERTRAAVLDLLLRGVLAEPAG</sequence>
<dbReference type="Gene3D" id="1.10.357.10">
    <property type="entry name" value="Tetracycline Repressor, domain 2"/>
    <property type="match status" value="1"/>
</dbReference>
<dbReference type="Pfam" id="PF00440">
    <property type="entry name" value="TetR_N"/>
    <property type="match status" value="1"/>
</dbReference>
<comment type="caution">
    <text evidence="6">The sequence shown here is derived from an EMBL/GenBank/DDBJ whole genome shotgun (WGS) entry which is preliminary data.</text>
</comment>
<organism evidence="6 7">
    <name type="scientific">Gandjariella thermophila</name>
    <dbReference type="NCBI Taxonomy" id="1931992"/>
    <lineage>
        <taxon>Bacteria</taxon>
        <taxon>Bacillati</taxon>
        <taxon>Actinomycetota</taxon>
        <taxon>Actinomycetes</taxon>
        <taxon>Pseudonocardiales</taxon>
        <taxon>Pseudonocardiaceae</taxon>
        <taxon>Gandjariella</taxon>
    </lineage>
</organism>
<dbReference type="GO" id="GO:0000976">
    <property type="term" value="F:transcription cis-regulatory region binding"/>
    <property type="evidence" value="ECO:0007669"/>
    <property type="project" value="TreeGrafter"/>
</dbReference>
<protein>
    <recommendedName>
        <fullName evidence="5">HTH tetR-type domain-containing protein</fullName>
    </recommendedName>
</protein>
<dbReference type="SUPFAM" id="SSF46689">
    <property type="entry name" value="Homeodomain-like"/>
    <property type="match status" value="1"/>
</dbReference>
<dbReference type="EMBL" id="BJFL01000008">
    <property type="protein sequence ID" value="GDY30521.1"/>
    <property type="molecule type" value="Genomic_DNA"/>
</dbReference>
<dbReference type="InterPro" id="IPR009057">
    <property type="entry name" value="Homeodomain-like_sf"/>
</dbReference>
<evidence type="ECO:0000256" key="2">
    <source>
        <dbReference type="ARBA" id="ARBA00023125"/>
    </source>
</evidence>
<reference evidence="7" key="1">
    <citation type="submission" date="2019-04" db="EMBL/GenBank/DDBJ databases">
        <title>Draft genome sequence of Pseudonocardiaceae bacterium SL3-2-4.</title>
        <authorList>
            <person name="Ningsih F."/>
            <person name="Yokota A."/>
            <person name="Sakai Y."/>
            <person name="Nanatani K."/>
            <person name="Yabe S."/>
            <person name="Oetari A."/>
            <person name="Sjamsuridzal W."/>
        </authorList>
    </citation>
    <scope>NUCLEOTIDE SEQUENCE [LARGE SCALE GENOMIC DNA]</scope>
    <source>
        <strain evidence="7">SL3-2-4</strain>
    </source>
</reference>
<accession>A0A4D4J214</accession>
<keyword evidence="1" id="KW-0805">Transcription regulation</keyword>
<evidence type="ECO:0000256" key="4">
    <source>
        <dbReference type="PROSITE-ProRule" id="PRU00335"/>
    </source>
</evidence>
<dbReference type="PANTHER" id="PTHR30055">
    <property type="entry name" value="HTH-TYPE TRANSCRIPTIONAL REGULATOR RUTR"/>
    <property type="match status" value="1"/>
</dbReference>
<dbReference type="GO" id="GO:0003700">
    <property type="term" value="F:DNA-binding transcription factor activity"/>
    <property type="evidence" value="ECO:0007669"/>
    <property type="project" value="TreeGrafter"/>
</dbReference>
<dbReference type="InterPro" id="IPR050109">
    <property type="entry name" value="HTH-type_TetR-like_transc_reg"/>
</dbReference>
<dbReference type="SUPFAM" id="SSF48498">
    <property type="entry name" value="Tetracyclin repressor-like, C-terminal domain"/>
    <property type="match status" value="1"/>
</dbReference>
<evidence type="ECO:0000313" key="7">
    <source>
        <dbReference type="Proteomes" id="UP000298860"/>
    </source>
</evidence>
<dbReference type="Proteomes" id="UP000298860">
    <property type="component" value="Unassembled WGS sequence"/>
</dbReference>
<dbReference type="AlphaFoldDB" id="A0A4D4J214"/>
<dbReference type="InterPro" id="IPR041490">
    <property type="entry name" value="KstR2_TetR_C"/>
</dbReference>
<dbReference type="InterPro" id="IPR036271">
    <property type="entry name" value="Tet_transcr_reg_TetR-rel_C_sf"/>
</dbReference>
<dbReference type="PANTHER" id="PTHR30055:SF234">
    <property type="entry name" value="HTH-TYPE TRANSCRIPTIONAL REGULATOR BETI"/>
    <property type="match status" value="1"/>
</dbReference>
<evidence type="ECO:0000256" key="1">
    <source>
        <dbReference type="ARBA" id="ARBA00023015"/>
    </source>
</evidence>
<evidence type="ECO:0000256" key="3">
    <source>
        <dbReference type="ARBA" id="ARBA00023163"/>
    </source>
</evidence>
<keyword evidence="7" id="KW-1185">Reference proteome</keyword>
<evidence type="ECO:0000313" key="6">
    <source>
        <dbReference type="EMBL" id="GDY30521.1"/>
    </source>
</evidence>
<proteinExistence type="predicted"/>
<keyword evidence="2 4" id="KW-0238">DNA-binding</keyword>
<keyword evidence="3" id="KW-0804">Transcription</keyword>